<feature type="compositionally biased region" description="Low complexity" evidence="1">
    <location>
        <begin position="74"/>
        <end position="89"/>
    </location>
</feature>
<gene>
    <name evidence="3" type="primary">PRPF6_1</name>
    <name evidence="3" type="ORF">P7K49_010131</name>
</gene>
<feature type="region of interest" description="Disordered" evidence="1">
    <location>
        <begin position="48"/>
        <end position="89"/>
    </location>
</feature>
<feature type="non-terminal residue" evidence="3">
    <location>
        <position position="111"/>
    </location>
</feature>
<evidence type="ECO:0000313" key="4">
    <source>
        <dbReference type="Proteomes" id="UP001266305"/>
    </source>
</evidence>
<dbReference type="Pfam" id="PF06424">
    <property type="entry name" value="PRP1_N"/>
    <property type="match status" value="1"/>
</dbReference>
<comment type="caution">
    <text evidence="3">The sequence shown here is derived from an EMBL/GenBank/DDBJ whole genome shotgun (WGS) entry which is preliminary data.</text>
</comment>
<dbReference type="InterPro" id="IPR010491">
    <property type="entry name" value="PRP1_N"/>
</dbReference>
<feature type="non-terminal residue" evidence="3">
    <location>
        <position position="1"/>
    </location>
</feature>
<evidence type="ECO:0000256" key="1">
    <source>
        <dbReference type="SAM" id="MobiDB-lite"/>
    </source>
</evidence>
<keyword evidence="4" id="KW-1185">Reference proteome</keyword>
<feature type="compositionally biased region" description="Polar residues" evidence="1">
    <location>
        <begin position="48"/>
        <end position="63"/>
    </location>
</feature>
<accession>A0ABQ9VMT0</accession>
<proteinExistence type="predicted"/>
<protein>
    <submittedName>
        <fullName evidence="3">Pre-mRNA-processing factor 6</fullName>
    </submittedName>
</protein>
<evidence type="ECO:0000259" key="2">
    <source>
        <dbReference type="Pfam" id="PF06424"/>
    </source>
</evidence>
<dbReference type="Proteomes" id="UP001266305">
    <property type="component" value="Unassembled WGS sequence"/>
</dbReference>
<dbReference type="EMBL" id="JASSZA010000005">
    <property type="protein sequence ID" value="KAK2110385.1"/>
    <property type="molecule type" value="Genomic_DNA"/>
</dbReference>
<evidence type="ECO:0000313" key="3">
    <source>
        <dbReference type="EMBL" id="KAK2110385.1"/>
    </source>
</evidence>
<feature type="domain" description="PRP1 splicing factor N-terminal" evidence="2">
    <location>
        <begin position="1"/>
        <end position="23"/>
    </location>
</feature>
<name>A0ABQ9VMT0_SAGOE</name>
<sequence>RKLAEVTEEEWLSIPEVGDARNKRQRNPRYEKLTPVPDSFFAKHLQTGENHTSVDPRQTQFGGLNTPYPGGLNTPYPGGMTPGLMTPGTGELDMRKIGQARNTLMDMRLSQ</sequence>
<organism evidence="3 4">
    <name type="scientific">Saguinus oedipus</name>
    <name type="common">Cotton-top tamarin</name>
    <name type="synonym">Oedipomidas oedipus</name>
    <dbReference type="NCBI Taxonomy" id="9490"/>
    <lineage>
        <taxon>Eukaryota</taxon>
        <taxon>Metazoa</taxon>
        <taxon>Chordata</taxon>
        <taxon>Craniata</taxon>
        <taxon>Vertebrata</taxon>
        <taxon>Euteleostomi</taxon>
        <taxon>Mammalia</taxon>
        <taxon>Eutheria</taxon>
        <taxon>Euarchontoglires</taxon>
        <taxon>Primates</taxon>
        <taxon>Haplorrhini</taxon>
        <taxon>Platyrrhini</taxon>
        <taxon>Cebidae</taxon>
        <taxon>Callitrichinae</taxon>
        <taxon>Saguinus</taxon>
    </lineage>
</organism>
<reference evidence="3 4" key="1">
    <citation type="submission" date="2023-05" db="EMBL/GenBank/DDBJ databases">
        <title>B98-5 Cell Line De Novo Hybrid Assembly: An Optical Mapping Approach.</title>
        <authorList>
            <person name="Kananen K."/>
            <person name="Auerbach J.A."/>
            <person name="Kautto E."/>
            <person name="Blachly J.S."/>
        </authorList>
    </citation>
    <scope>NUCLEOTIDE SEQUENCE [LARGE SCALE GENOMIC DNA]</scope>
    <source>
        <strain evidence="3">B95-8</strain>
        <tissue evidence="3">Cell line</tissue>
    </source>
</reference>